<dbReference type="InterPro" id="IPR017136">
    <property type="entry name" value="UCP037205"/>
</dbReference>
<comment type="caution">
    <text evidence="1">The sequence shown here is derived from an EMBL/GenBank/DDBJ whole genome shotgun (WGS) entry which is preliminary data.</text>
</comment>
<protein>
    <submittedName>
        <fullName evidence="1">DUF2256 domain-containing protein</fullName>
    </submittedName>
</protein>
<organism evidence="1 2">
    <name type="scientific">Algoriphagus aquimarinus</name>
    <dbReference type="NCBI Taxonomy" id="237018"/>
    <lineage>
        <taxon>Bacteria</taxon>
        <taxon>Pseudomonadati</taxon>
        <taxon>Bacteroidota</taxon>
        <taxon>Cytophagia</taxon>
        <taxon>Cytophagales</taxon>
        <taxon>Cyclobacteriaceae</taxon>
        <taxon>Algoriphagus</taxon>
    </lineage>
</organism>
<evidence type="ECO:0000313" key="1">
    <source>
        <dbReference type="EMBL" id="TXE11167.1"/>
    </source>
</evidence>
<evidence type="ECO:0000313" key="2">
    <source>
        <dbReference type="Proteomes" id="UP000321935"/>
    </source>
</evidence>
<proteinExistence type="predicted"/>
<accession>A0A5C7AS12</accession>
<dbReference type="RefSeq" id="WP_146917718.1">
    <property type="nucleotide sequence ID" value="NZ_VORW01000006.1"/>
</dbReference>
<gene>
    <name evidence="1" type="ORF">ESV85_11495</name>
</gene>
<dbReference type="OrthoDB" id="27194at2"/>
<name>A0A5C7AS12_9BACT</name>
<sequence>MKKSDLPTKICLVCKRPFAWRKKWEKNWEEVKYCSERCRRNKPGID</sequence>
<dbReference type="EMBL" id="VORW01000006">
    <property type="protein sequence ID" value="TXE11167.1"/>
    <property type="molecule type" value="Genomic_DNA"/>
</dbReference>
<reference evidence="1 2" key="1">
    <citation type="submission" date="2019-08" db="EMBL/GenBank/DDBJ databases">
        <title>Genomes sequence of Algoriphagus aquimarinus ACAM450.</title>
        <authorList>
            <person name="Bowman J.P."/>
        </authorList>
    </citation>
    <scope>NUCLEOTIDE SEQUENCE [LARGE SCALE GENOMIC DNA]</scope>
    <source>
        <strain evidence="1 2">ACAM 450</strain>
    </source>
</reference>
<dbReference type="Pfam" id="PF10013">
    <property type="entry name" value="DUF2256"/>
    <property type="match status" value="1"/>
</dbReference>
<dbReference type="AlphaFoldDB" id="A0A5C7AS12"/>
<dbReference type="PANTHER" id="PTHR37463:SF1">
    <property type="entry name" value="DUF2256 DOMAIN-CONTAINING PROTEIN"/>
    <property type="match status" value="1"/>
</dbReference>
<dbReference type="Proteomes" id="UP000321935">
    <property type="component" value="Unassembled WGS sequence"/>
</dbReference>
<dbReference type="PIRSF" id="PIRSF037205">
    <property type="entry name" value="UCP037205"/>
    <property type="match status" value="1"/>
</dbReference>
<dbReference type="PANTHER" id="PTHR37463">
    <property type="entry name" value="GSL3115 PROTEIN"/>
    <property type="match status" value="1"/>
</dbReference>